<evidence type="ECO:0000313" key="3">
    <source>
        <dbReference type="Proteomes" id="UP001149163"/>
    </source>
</evidence>
<proteinExistence type="predicted"/>
<sequence length="108" mass="11679">MPFFAFATEDHSHLLEARRNTGTHQRLPALWQRRNSPIPGAGFSVAKRKGTGSDPPWATDGPLGYEGTGLDESHVGGASVVPRRHRGWVSTREACSNERARGGSGSQQ</sequence>
<reference evidence="2" key="2">
    <citation type="journal article" date="2023" name="IMA Fungus">
        <title>Comparative genomic study of the Penicillium genus elucidates a diverse pangenome and 15 lateral gene transfer events.</title>
        <authorList>
            <person name="Petersen C."/>
            <person name="Sorensen T."/>
            <person name="Nielsen M.R."/>
            <person name="Sondergaard T.E."/>
            <person name="Sorensen J.L."/>
            <person name="Fitzpatrick D.A."/>
            <person name="Frisvad J.C."/>
            <person name="Nielsen K.L."/>
        </authorList>
    </citation>
    <scope>NUCLEOTIDE SEQUENCE</scope>
    <source>
        <strain evidence="2">IBT 26290</strain>
    </source>
</reference>
<evidence type="ECO:0000256" key="1">
    <source>
        <dbReference type="SAM" id="MobiDB-lite"/>
    </source>
</evidence>
<accession>A0A9W9I5T5</accession>
<dbReference type="EMBL" id="JAPQKN010000002">
    <property type="protein sequence ID" value="KAJ5168509.1"/>
    <property type="molecule type" value="Genomic_DNA"/>
</dbReference>
<dbReference type="OrthoDB" id="10657897at2759"/>
<name>A0A9W9I5T5_9EURO</name>
<feature type="region of interest" description="Disordered" evidence="1">
    <location>
        <begin position="25"/>
        <end position="78"/>
    </location>
</feature>
<protein>
    <submittedName>
        <fullName evidence="2">Uncharacterized protein</fullName>
    </submittedName>
</protein>
<reference evidence="2" key="1">
    <citation type="submission" date="2022-11" db="EMBL/GenBank/DDBJ databases">
        <authorList>
            <person name="Petersen C."/>
        </authorList>
    </citation>
    <scope>NUCLEOTIDE SEQUENCE</scope>
    <source>
        <strain evidence="2">IBT 26290</strain>
    </source>
</reference>
<comment type="caution">
    <text evidence="2">The sequence shown here is derived from an EMBL/GenBank/DDBJ whole genome shotgun (WGS) entry which is preliminary data.</text>
</comment>
<keyword evidence="3" id="KW-1185">Reference proteome</keyword>
<evidence type="ECO:0000313" key="2">
    <source>
        <dbReference type="EMBL" id="KAJ5168509.1"/>
    </source>
</evidence>
<gene>
    <name evidence="2" type="ORF">N7482_004103</name>
</gene>
<dbReference type="GeneID" id="81425404"/>
<organism evidence="2 3">
    <name type="scientific">Penicillium canariense</name>
    <dbReference type="NCBI Taxonomy" id="189055"/>
    <lineage>
        <taxon>Eukaryota</taxon>
        <taxon>Fungi</taxon>
        <taxon>Dikarya</taxon>
        <taxon>Ascomycota</taxon>
        <taxon>Pezizomycotina</taxon>
        <taxon>Eurotiomycetes</taxon>
        <taxon>Eurotiomycetidae</taxon>
        <taxon>Eurotiales</taxon>
        <taxon>Aspergillaceae</taxon>
        <taxon>Penicillium</taxon>
    </lineage>
</organism>
<dbReference type="RefSeq" id="XP_056544970.1">
    <property type="nucleotide sequence ID" value="XM_056686228.1"/>
</dbReference>
<dbReference type="AlphaFoldDB" id="A0A9W9I5T5"/>
<dbReference type="Proteomes" id="UP001149163">
    <property type="component" value="Unassembled WGS sequence"/>
</dbReference>